<keyword evidence="3" id="KW-1185">Reference proteome</keyword>
<dbReference type="SUPFAM" id="SSF56784">
    <property type="entry name" value="HAD-like"/>
    <property type="match status" value="1"/>
</dbReference>
<evidence type="ECO:0000313" key="3">
    <source>
        <dbReference type="Proteomes" id="UP001501285"/>
    </source>
</evidence>
<evidence type="ECO:0008006" key="4">
    <source>
        <dbReference type="Google" id="ProtNLM"/>
    </source>
</evidence>
<dbReference type="InterPro" id="IPR041492">
    <property type="entry name" value="HAD_2"/>
</dbReference>
<dbReference type="PANTHER" id="PTHR18901:SF38">
    <property type="entry name" value="PSEUDOURIDINE-5'-PHOSPHATASE"/>
    <property type="match status" value="1"/>
</dbReference>
<comment type="caution">
    <text evidence="2">The sequence shown here is derived from an EMBL/GenBank/DDBJ whole genome shotgun (WGS) entry which is preliminary data.</text>
</comment>
<evidence type="ECO:0000256" key="1">
    <source>
        <dbReference type="SAM" id="MobiDB-lite"/>
    </source>
</evidence>
<dbReference type="InterPro" id="IPR036412">
    <property type="entry name" value="HAD-like_sf"/>
</dbReference>
<organism evidence="2 3">
    <name type="scientific">Terrabacter terrae</name>
    <dbReference type="NCBI Taxonomy" id="318434"/>
    <lineage>
        <taxon>Bacteria</taxon>
        <taxon>Bacillati</taxon>
        <taxon>Actinomycetota</taxon>
        <taxon>Actinomycetes</taxon>
        <taxon>Micrococcales</taxon>
        <taxon>Intrasporangiaceae</taxon>
        <taxon>Terrabacter</taxon>
    </lineage>
</organism>
<feature type="region of interest" description="Disordered" evidence="1">
    <location>
        <begin position="1"/>
        <end position="21"/>
    </location>
</feature>
<dbReference type="InterPro" id="IPR023198">
    <property type="entry name" value="PGP-like_dom2"/>
</dbReference>
<name>A0ABP5G5L3_9MICO</name>
<accession>A0ABP5G5L3</accession>
<evidence type="ECO:0000313" key="2">
    <source>
        <dbReference type="EMBL" id="GAA2040553.1"/>
    </source>
</evidence>
<dbReference type="InterPro" id="IPR006439">
    <property type="entry name" value="HAD-SF_hydro_IA"/>
</dbReference>
<dbReference type="PANTHER" id="PTHR18901">
    <property type="entry name" value="2-DEOXYGLUCOSE-6-PHOSPHATE PHOSPHATASE 2"/>
    <property type="match status" value="1"/>
</dbReference>
<feature type="compositionally biased region" description="Basic and acidic residues" evidence="1">
    <location>
        <begin position="1"/>
        <end position="10"/>
    </location>
</feature>
<dbReference type="SFLD" id="SFLDS00003">
    <property type="entry name" value="Haloacid_Dehalogenase"/>
    <property type="match status" value="1"/>
</dbReference>
<sequence>MSSASDEGRPQDVATAGGDGPDVQLPAAVLWDMDGTLVDTEPYWIEAEHELVGAHGGVWNDEFAHKLVGNALEVSAQLIIDQSGISLSVPEIVDALLQRVIRRVEQRVPWRPGARELLLELGSLGVPSLLVTMSWRSLADVVVRNLPDGAFDHLVTGDAVTHGKPHPEPYLAAARLVGAEPADCIAIEDSPAGVRSATAAGVPTIAIPHVVPVPHIEGAVHIDTLAGVRAVDLVDIVRPIRGEALQHVGDAASGD</sequence>
<protein>
    <recommendedName>
        <fullName evidence="4">Hydrolase</fullName>
    </recommendedName>
</protein>
<dbReference type="PRINTS" id="PR00413">
    <property type="entry name" value="HADHALOGNASE"/>
</dbReference>
<dbReference type="InterPro" id="IPR023214">
    <property type="entry name" value="HAD_sf"/>
</dbReference>
<dbReference type="NCBIfam" id="TIGR01509">
    <property type="entry name" value="HAD-SF-IA-v3"/>
    <property type="match status" value="1"/>
</dbReference>
<dbReference type="Pfam" id="PF13419">
    <property type="entry name" value="HAD_2"/>
    <property type="match status" value="1"/>
</dbReference>
<dbReference type="Gene3D" id="3.40.50.1000">
    <property type="entry name" value="HAD superfamily/HAD-like"/>
    <property type="match status" value="1"/>
</dbReference>
<dbReference type="Proteomes" id="UP001501285">
    <property type="component" value="Unassembled WGS sequence"/>
</dbReference>
<dbReference type="SFLD" id="SFLDG01129">
    <property type="entry name" value="C1.5:_HAD__Beta-PGM__Phosphata"/>
    <property type="match status" value="1"/>
</dbReference>
<dbReference type="CDD" id="cd07505">
    <property type="entry name" value="HAD_BPGM-like"/>
    <property type="match status" value="1"/>
</dbReference>
<reference evidence="3" key="1">
    <citation type="journal article" date="2019" name="Int. J. Syst. Evol. Microbiol.">
        <title>The Global Catalogue of Microorganisms (GCM) 10K type strain sequencing project: providing services to taxonomists for standard genome sequencing and annotation.</title>
        <authorList>
            <consortium name="The Broad Institute Genomics Platform"/>
            <consortium name="The Broad Institute Genome Sequencing Center for Infectious Disease"/>
            <person name="Wu L."/>
            <person name="Ma J."/>
        </authorList>
    </citation>
    <scope>NUCLEOTIDE SEQUENCE [LARGE SCALE GENOMIC DNA]</scope>
    <source>
        <strain evidence="3">JCM 14283</strain>
    </source>
</reference>
<gene>
    <name evidence="2" type="ORF">GCM10009740_36860</name>
</gene>
<dbReference type="EMBL" id="BAAANB010000021">
    <property type="protein sequence ID" value="GAA2040553.1"/>
    <property type="molecule type" value="Genomic_DNA"/>
</dbReference>
<dbReference type="Gene3D" id="1.10.150.240">
    <property type="entry name" value="Putative phosphatase, domain 2"/>
    <property type="match status" value="1"/>
</dbReference>
<proteinExistence type="predicted"/>